<dbReference type="AlphaFoldDB" id="A0A1D6Q9S5"/>
<name>A0A1D6Q9S5_MAIZE</name>
<accession>A0A1D6Q9S5</accession>
<proteinExistence type="predicted"/>
<dbReference type="SMR" id="A0A1D6Q9S5"/>
<organism evidence="1">
    <name type="scientific">Zea mays</name>
    <name type="common">Maize</name>
    <dbReference type="NCBI Taxonomy" id="4577"/>
    <lineage>
        <taxon>Eukaryota</taxon>
        <taxon>Viridiplantae</taxon>
        <taxon>Streptophyta</taxon>
        <taxon>Embryophyta</taxon>
        <taxon>Tracheophyta</taxon>
        <taxon>Spermatophyta</taxon>
        <taxon>Magnoliopsida</taxon>
        <taxon>Liliopsida</taxon>
        <taxon>Poales</taxon>
        <taxon>Poaceae</taxon>
        <taxon>PACMAD clade</taxon>
        <taxon>Panicoideae</taxon>
        <taxon>Andropogonodae</taxon>
        <taxon>Andropogoneae</taxon>
        <taxon>Tripsacinae</taxon>
        <taxon>Zea</taxon>
    </lineage>
</organism>
<protein>
    <submittedName>
        <fullName evidence="1">Uncharacterized protein</fullName>
    </submittedName>
</protein>
<dbReference type="InParanoid" id="A0A1D6Q9S5"/>
<sequence length="40" mass="4453">MQTGQFKSVPVVVRLIVAKEGFKGLYAVCVFSHLILLTIF</sequence>
<gene>
    <name evidence="1" type="ORF">ZEAMMB73_Zm00001d051784</name>
</gene>
<evidence type="ECO:0000313" key="1">
    <source>
        <dbReference type="EMBL" id="AQK55118.1"/>
    </source>
</evidence>
<reference evidence="1" key="1">
    <citation type="submission" date="2015-12" db="EMBL/GenBank/DDBJ databases">
        <title>Update maize B73 reference genome by single molecule sequencing technologies.</title>
        <authorList>
            <consortium name="Maize Genome Sequencing Project"/>
            <person name="Ware D."/>
        </authorList>
    </citation>
    <scope>NUCLEOTIDE SEQUENCE</scope>
    <source>
        <tissue evidence="1">Seedling</tissue>
    </source>
</reference>
<dbReference type="EMBL" id="CM000780">
    <property type="protein sequence ID" value="AQK55118.1"/>
    <property type="molecule type" value="Genomic_DNA"/>
</dbReference>